<comment type="caution">
    <text evidence="2">The sequence shown here is derived from an EMBL/GenBank/DDBJ whole genome shotgun (WGS) entry which is preliminary data.</text>
</comment>
<dbReference type="AlphaFoldDB" id="A0A269XUC3"/>
<evidence type="ECO:0000259" key="1">
    <source>
        <dbReference type="Pfam" id="PF13276"/>
    </source>
</evidence>
<dbReference type="EMBL" id="NCXK01000038">
    <property type="protein sequence ID" value="PAK76864.1"/>
    <property type="molecule type" value="Genomic_DNA"/>
</dbReference>
<gene>
    <name evidence="2" type="ORF">B8X00_12650</name>
</gene>
<dbReference type="PANTHER" id="PTHR46889:SF4">
    <property type="entry name" value="TRANSPOSASE INSO FOR INSERTION SEQUENCE ELEMENT IS911B-RELATED"/>
    <property type="match status" value="1"/>
</dbReference>
<dbReference type="OrthoDB" id="9803878at2"/>
<proteinExistence type="predicted"/>
<sequence>MPQGGRPPHLVQAMTRFIDEHRQTYGVGSICKILPIAPSVYYATVARQKNPCVRSQKDKELSDEIRRVWNDNFRVYGVRKVWHQLRREGRTVARCTVERLMRQMGLKGVIRGKGIRTTRPDPQRPCPQDLVQRQFHAPAPNRLWVSDFTYGAPRPGWSGGVYDWNAKEKGGTEVLPCSLLWGNMSPSGGDLLSTGRVT</sequence>
<protein>
    <recommendedName>
        <fullName evidence="1">HTH-like domain-containing protein</fullName>
    </recommendedName>
</protein>
<dbReference type="InterPro" id="IPR050900">
    <property type="entry name" value="Transposase_IS3/IS150/IS904"/>
</dbReference>
<feature type="domain" description="HTH-like" evidence="1">
    <location>
        <begin position="58"/>
        <end position="113"/>
    </location>
</feature>
<organism evidence="2 3">
    <name type="scientific">Acetobacter fabarum</name>
    <dbReference type="NCBI Taxonomy" id="483199"/>
    <lineage>
        <taxon>Bacteria</taxon>
        <taxon>Pseudomonadati</taxon>
        <taxon>Pseudomonadota</taxon>
        <taxon>Alphaproteobacteria</taxon>
        <taxon>Acetobacterales</taxon>
        <taxon>Acetobacteraceae</taxon>
        <taxon>Acetobacter</taxon>
    </lineage>
</organism>
<evidence type="ECO:0000313" key="3">
    <source>
        <dbReference type="Proteomes" id="UP000216151"/>
    </source>
</evidence>
<dbReference type="Pfam" id="PF13276">
    <property type="entry name" value="HTH_21"/>
    <property type="match status" value="1"/>
</dbReference>
<dbReference type="Proteomes" id="UP000216151">
    <property type="component" value="Unassembled WGS sequence"/>
</dbReference>
<accession>A0A269XUC3</accession>
<name>A0A269XUC3_9PROT</name>
<keyword evidence="3" id="KW-1185">Reference proteome</keyword>
<reference evidence="2 3" key="1">
    <citation type="submission" date="2017-04" db="EMBL/GenBank/DDBJ databases">
        <title>Kefir bacterial isolates.</title>
        <authorList>
            <person name="Kim Y."/>
            <person name="Blasche S."/>
            <person name="Patil K.R."/>
        </authorList>
    </citation>
    <scope>NUCLEOTIDE SEQUENCE [LARGE SCALE GENOMIC DNA]</scope>
    <source>
        <strain evidence="2 3">KR</strain>
    </source>
</reference>
<dbReference type="PANTHER" id="PTHR46889">
    <property type="entry name" value="TRANSPOSASE INSF FOR INSERTION SEQUENCE IS3B-RELATED"/>
    <property type="match status" value="1"/>
</dbReference>
<evidence type="ECO:0000313" key="2">
    <source>
        <dbReference type="EMBL" id="PAK76864.1"/>
    </source>
</evidence>
<dbReference type="InterPro" id="IPR025948">
    <property type="entry name" value="HTH-like_dom"/>
</dbReference>